<evidence type="ECO:0000256" key="4">
    <source>
        <dbReference type="ARBA" id="ARBA00022968"/>
    </source>
</evidence>
<evidence type="ECO:0000256" key="5">
    <source>
        <dbReference type="ARBA" id="ARBA00022989"/>
    </source>
</evidence>
<feature type="transmembrane region" description="Helical" evidence="9">
    <location>
        <begin position="53"/>
        <end position="78"/>
    </location>
</feature>
<dbReference type="GO" id="GO:0042985">
    <property type="term" value="P:negative regulation of amyloid precursor protein biosynthetic process"/>
    <property type="evidence" value="ECO:0007669"/>
    <property type="project" value="TreeGrafter"/>
</dbReference>
<dbReference type="EMBL" id="JBAMIC010000024">
    <property type="protein sequence ID" value="KAK7091020.1"/>
    <property type="molecule type" value="Genomic_DNA"/>
</dbReference>
<dbReference type="Pfam" id="PF04089">
    <property type="entry name" value="BRICHOS"/>
    <property type="match status" value="1"/>
</dbReference>
<comment type="caution">
    <text evidence="12">The sequence shown here is derived from an EMBL/GenBank/DDBJ whole genome shotgun (WGS) entry which is preliminary data.</text>
</comment>
<dbReference type="GO" id="GO:0005886">
    <property type="term" value="C:plasma membrane"/>
    <property type="evidence" value="ECO:0007669"/>
    <property type="project" value="UniProtKB-UniRule"/>
</dbReference>
<comment type="similarity">
    <text evidence="2 9">Belongs to the ITM2 family.</text>
</comment>
<organism evidence="12 13">
    <name type="scientific">Littorina saxatilis</name>
    <dbReference type="NCBI Taxonomy" id="31220"/>
    <lineage>
        <taxon>Eukaryota</taxon>
        <taxon>Metazoa</taxon>
        <taxon>Spiralia</taxon>
        <taxon>Lophotrochozoa</taxon>
        <taxon>Mollusca</taxon>
        <taxon>Gastropoda</taxon>
        <taxon>Caenogastropoda</taxon>
        <taxon>Littorinimorpha</taxon>
        <taxon>Littorinoidea</taxon>
        <taxon>Littorinidae</taxon>
        <taxon>Littorina</taxon>
    </lineage>
</organism>
<evidence type="ECO:0000256" key="6">
    <source>
        <dbReference type="ARBA" id="ARBA00023136"/>
    </source>
</evidence>
<evidence type="ECO:0000256" key="1">
    <source>
        <dbReference type="ARBA" id="ARBA00004606"/>
    </source>
</evidence>
<keyword evidence="8" id="KW-0325">Glycoprotein</keyword>
<keyword evidence="6 9" id="KW-0472">Membrane</keyword>
<dbReference type="PROSITE" id="PS50869">
    <property type="entry name" value="BRICHOS"/>
    <property type="match status" value="1"/>
</dbReference>
<keyword evidence="7" id="KW-1015">Disulfide bond</keyword>
<dbReference type="GO" id="GO:0070062">
    <property type="term" value="C:extracellular exosome"/>
    <property type="evidence" value="ECO:0007669"/>
    <property type="project" value="TreeGrafter"/>
</dbReference>
<dbReference type="InterPro" id="IPR007084">
    <property type="entry name" value="BRICHOS_dom"/>
</dbReference>
<feature type="region of interest" description="Disordered" evidence="10">
    <location>
        <begin position="1"/>
        <end position="31"/>
    </location>
</feature>
<evidence type="ECO:0000256" key="2">
    <source>
        <dbReference type="ARBA" id="ARBA00006794"/>
    </source>
</evidence>
<sequence length="306" mass="35375">MTIYKTQTGEKKSDKDPEVLTEPLTGVKDDDEESVGAAPKLVRVTYFPRRRRTWVNLCLILTALLVLGTGTIAAIFLYRHLSNKHLQVVHGVCGVGYFDEFYHQQPSENARFTEEIPQSEEAHMDFFEEEIEVSEVDLYERLTIPRFDEVEETVVWHDFDKNLTAIVDPTNRRCFIMSLNRTQIAPPRDLIDLIVKLKTRYYMPRASVVREQYRIQLPPMSDLTVLGSIIMRECYWFDTFYLAKYVSGVYKRSVDAVVHPMELLTHVGFFSLTKSPASSHVYKIDIFRQEEVVAAKDSHTILSPAQ</sequence>
<dbReference type="InterPro" id="IPR040145">
    <property type="entry name" value="ITM2"/>
</dbReference>
<name>A0AAN9AQ14_9CAEN</name>
<evidence type="ECO:0000313" key="12">
    <source>
        <dbReference type="EMBL" id="KAK7091020.1"/>
    </source>
</evidence>
<feature type="compositionally biased region" description="Basic and acidic residues" evidence="10">
    <location>
        <begin position="8"/>
        <end position="18"/>
    </location>
</feature>
<evidence type="ECO:0000256" key="10">
    <source>
        <dbReference type="SAM" id="MobiDB-lite"/>
    </source>
</evidence>
<keyword evidence="3 9" id="KW-0812">Transmembrane</keyword>
<feature type="domain" description="BRICHOS" evidence="11">
    <location>
        <begin position="147"/>
        <end position="242"/>
    </location>
</feature>
<dbReference type="SMART" id="SM01039">
    <property type="entry name" value="BRICHOS"/>
    <property type="match status" value="1"/>
</dbReference>
<keyword evidence="13" id="KW-1185">Reference proteome</keyword>
<dbReference type="PANTHER" id="PTHR10962:SF1">
    <property type="entry name" value="INTEGRAL MEMBRANE PROTEIN 2"/>
    <property type="match status" value="1"/>
</dbReference>
<dbReference type="GO" id="GO:0001540">
    <property type="term" value="F:amyloid-beta binding"/>
    <property type="evidence" value="ECO:0007669"/>
    <property type="project" value="TreeGrafter"/>
</dbReference>
<keyword evidence="4 9" id="KW-0735">Signal-anchor</keyword>
<evidence type="ECO:0000256" key="8">
    <source>
        <dbReference type="ARBA" id="ARBA00023180"/>
    </source>
</evidence>
<keyword evidence="9" id="KW-1003">Cell membrane</keyword>
<dbReference type="PANTHER" id="PTHR10962">
    <property type="entry name" value="INTEGRAL TRANSMEMBRANE PROTEIN 2"/>
    <property type="match status" value="1"/>
</dbReference>
<evidence type="ECO:0000256" key="3">
    <source>
        <dbReference type="ARBA" id="ARBA00022692"/>
    </source>
</evidence>
<evidence type="ECO:0000256" key="9">
    <source>
        <dbReference type="RuleBase" id="RU367061"/>
    </source>
</evidence>
<dbReference type="Proteomes" id="UP001374579">
    <property type="component" value="Unassembled WGS sequence"/>
</dbReference>
<gene>
    <name evidence="12" type="ORF">V1264_010738</name>
</gene>
<accession>A0AAN9AQ14</accession>
<dbReference type="GO" id="GO:0005794">
    <property type="term" value="C:Golgi apparatus"/>
    <property type="evidence" value="ECO:0007669"/>
    <property type="project" value="TreeGrafter"/>
</dbReference>
<evidence type="ECO:0000259" key="11">
    <source>
        <dbReference type="PROSITE" id="PS50869"/>
    </source>
</evidence>
<dbReference type="AlphaFoldDB" id="A0AAN9AQ14"/>
<keyword evidence="5 9" id="KW-1133">Transmembrane helix</keyword>
<evidence type="ECO:0000313" key="13">
    <source>
        <dbReference type="Proteomes" id="UP001374579"/>
    </source>
</evidence>
<evidence type="ECO:0000256" key="7">
    <source>
        <dbReference type="ARBA" id="ARBA00023157"/>
    </source>
</evidence>
<reference evidence="12 13" key="1">
    <citation type="submission" date="2024-02" db="EMBL/GenBank/DDBJ databases">
        <title>Chromosome-scale genome assembly of the rough periwinkle Littorina saxatilis.</title>
        <authorList>
            <person name="De Jode A."/>
            <person name="Faria R."/>
            <person name="Formenti G."/>
            <person name="Sims Y."/>
            <person name="Smith T.P."/>
            <person name="Tracey A."/>
            <person name="Wood J.M.D."/>
            <person name="Zagrodzka Z.B."/>
            <person name="Johannesson K."/>
            <person name="Butlin R.K."/>
            <person name="Leder E.H."/>
        </authorList>
    </citation>
    <scope>NUCLEOTIDE SEQUENCE [LARGE SCALE GENOMIC DNA]</scope>
    <source>
        <strain evidence="12">Snail1</strain>
        <tissue evidence="12">Muscle</tissue>
    </source>
</reference>
<proteinExistence type="inferred from homology"/>
<protein>
    <recommendedName>
        <fullName evidence="9">Integral membrane protein 2</fullName>
    </recommendedName>
</protein>
<comment type="subcellular location">
    <subcellularLocation>
        <location evidence="1 9">Membrane</location>
        <topology evidence="1 9">Single-pass type II membrane protein</topology>
    </subcellularLocation>
</comment>